<gene>
    <name evidence="3" type="ORF">KIN20_024635</name>
</gene>
<keyword evidence="1" id="KW-0812">Transmembrane</keyword>
<dbReference type="PANTHER" id="PTHR23017">
    <property type="entry name" value="SERPENTINE RECEPTOR, CLASS X"/>
    <property type="match status" value="1"/>
</dbReference>
<dbReference type="PANTHER" id="PTHR23017:SF3">
    <property type="entry name" value="G-PROTEIN COUPLED RECEPTORS FAMILY 1 PROFILE DOMAIN-CONTAINING PROTEIN"/>
    <property type="match status" value="1"/>
</dbReference>
<keyword evidence="4" id="KW-1185">Reference proteome</keyword>
<evidence type="ECO:0000313" key="4">
    <source>
        <dbReference type="Proteomes" id="UP001196413"/>
    </source>
</evidence>
<reference evidence="3" key="1">
    <citation type="submission" date="2021-06" db="EMBL/GenBank/DDBJ databases">
        <title>Parelaphostrongylus tenuis whole genome reference sequence.</title>
        <authorList>
            <person name="Garwood T.J."/>
            <person name="Larsen P.A."/>
            <person name="Fountain-Jones N.M."/>
            <person name="Garbe J.R."/>
            <person name="Macchietto M.G."/>
            <person name="Kania S.A."/>
            <person name="Gerhold R.W."/>
            <person name="Richards J.E."/>
            <person name="Wolf T.M."/>
        </authorList>
    </citation>
    <scope>NUCLEOTIDE SEQUENCE</scope>
    <source>
        <strain evidence="3">MNPRO001-30</strain>
        <tissue evidence="3">Meninges</tissue>
    </source>
</reference>
<feature type="transmembrane region" description="Helical" evidence="1">
    <location>
        <begin position="85"/>
        <end position="110"/>
    </location>
</feature>
<protein>
    <recommendedName>
        <fullName evidence="2">7TM GPCR serpentine receptor class x (Srx) domain-containing protein</fullName>
    </recommendedName>
</protein>
<keyword evidence="1" id="KW-0472">Membrane</keyword>
<keyword evidence="1" id="KW-1133">Transmembrane helix</keyword>
<feature type="domain" description="7TM GPCR serpentine receptor class x (Srx)" evidence="2">
    <location>
        <begin position="24"/>
        <end position="139"/>
    </location>
</feature>
<proteinExistence type="predicted"/>
<feature type="transmembrane region" description="Helical" evidence="1">
    <location>
        <begin position="39"/>
        <end position="65"/>
    </location>
</feature>
<dbReference type="Gene3D" id="1.20.1070.10">
    <property type="entry name" value="Rhodopsin 7-helix transmembrane proteins"/>
    <property type="match status" value="1"/>
</dbReference>
<dbReference type="InterPro" id="IPR019430">
    <property type="entry name" value="7TM_GPCR_serpentine_rcpt_Srx"/>
</dbReference>
<sequence>MLEAKSPEHLRIIRKEEYPILYKFPLQVTSLLIIRNTSLVVLICWVLGFFHAIPYFWTWTCFISFDTAKWMWKFSDATCHYSISINISFFITSTLVLLIIVFDCITLISLKVKHKERKSRGPDGTYPNFDQRKRKRWKFALLNK</sequence>
<organism evidence="3 4">
    <name type="scientific">Parelaphostrongylus tenuis</name>
    <name type="common">Meningeal worm</name>
    <dbReference type="NCBI Taxonomy" id="148309"/>
    <lineage>
        <taxon>Eukaryota</taxon>
        <taxon>Metazoa</taxon>
        <taxon>Ecdysozoa</taxon>
        <taxon>Nematoda</taxon>
        <taxon>Chromadorea</taxon>
        <taxon>Rhabditida</taxon>
        <taxon>Rhabditina</taxon>
        <taxon>Rhabditomorpha</taxon>
        <taxon>Strongyloidea</taxon>
        <taxon>Metastrongylidae</taxon>
        <taxon>Parelaphostrongylus</taxon>
    </lineage>
</organism>
<name>A0AAD5NCX5_PARTN</name>
<evidence type="ECO:0000256" key="1">
    <source>
        <dbReference type="SAM" id="Phobius"/>
    </source>
</evidence>
<comment type="caution">
    <text evidence="3">The sequence shown here is derived from an EMBL/GenBank/DDBJ whole genome shotgun (WGS) entry which is preliminary data.</text>
</comment>
<evidence type="ECO:0000313" key="3">
    <source>
        <dbReference type="EMBL" id="KAJ1364514.1"/>
    </source>
</evidence>
<dbReference type="CDD" id="cd00637">
    <property type="entry name" value="7tm_classA_rhodopsin-like"/>
    <property type="match status" value="1"/>
</dbReference>
<dbReference type="AlphaFoldDB" id="A0AAD5NCX5"/>
<evidence type="ECO:0000259" key="2">
    <source>
        <dbReference type="Pfam" id="PF10328"/>
    </source>
</evidence>
<dbReference type="Proteomes" id="UP001196413">
    <property type="component" value="Unassembled WGS sequence"/>
</dbReference>
<dbReference type="EMBL" id="JAHQIW010004999">
    <property type="protein sequence ID" value="KAJ1364514.1"/>
    <property type="molecule type" value="Genomic_DNA"/>
</dbReference>
<dbReference type="SUPFAM" id="SSF81321">
    <property type="entry name" value="Family A G protein-coupled receptor-like"/>
    <property type="match status" value="1"/>
</dbReference>
<accession>A0AAD5NCX5</accession>
<dbReference type="Pfam" id="PF10328">
    <property type="entry name" value="7TM_GPCR_Srx"/>
    <property type="match status" value="1"/>
</dbReference>